<organism evidence="10">
    <name type="scientific">Albugo laibachii Nc14</name>
    <dbReference type="NCBI Taxonomy" id="890382"/>
    <lineage>
        <taxon>Eukaryota</taxon>
        <taxon>Sar</taxon>
        <taxon>Stramenopiles</taxon>
        <taxon>Oomycota</taxon>
        <taxon>Peronosporomycetes</taxon>
        <taxon>Albuginales</taxon>
        <taxon>Albuginaceae</taxon>
        <taxon>Albugo</taxon>
    </lineage>
</organism>
<keyword evidence="4 8" id="KW-0040">ANK repeat</keyword>
<protein>
    <submittedName>
        <fullName evidence="10">Uncharacterized protein AlNc14C11G1388</fullName>
    </submittedName>
</protein>
<evidence type="ECO:0000256" key="1">
    <source>
        <dbReference type="ARBA" id="ARBA00004586"/>
    </source>
</evidence>
<name>F0W309_9STRA</name>
<evidence type="ECO:0000256" key="5">
    <source>
        <dbReference type="ARBA" id="ARBA00023136"/>
    </source>
</evidence>
<gene>
    <name evidence="10" type="primary">AlNc14C11G1388</name>
    <name evidence="10" type="ORF">ALNC14_015890</name>
</gene>
<keyword evidence="5" id="KW-0472">Membrane</keyword>
<dbReference type="SUPFAM" id="SSF101576">
    <property type="entry name" value="Supernatant protein factor (SPF), C-terminal domain"/>
    <property type="match status" value="1"/>
</dbReference>
<dbReference type="PANTHER" id="PTHR12447">
    <property type="entry name" value="ANKYRIN REPEAT DOMAIN-CONTAINING PROTEIN 13"/>
    <property type="match status" value="1"/>
</dbReference>
<dbReference type="AlphaFoldDB" id="F0W309"/>
<dbReference type="HOGENOM" id="CLU_030762_0_0_1"/>
<dbReference type="InterPro" id="IPR021832">
    <property type="entry name" value="ANKRD13"/>
</dbReference>
<dbReference type="InterPro" id="IPR036598">
    <property type="entry name" value="GOLD_dom_sf"/>
</dbReference>
<comment type="function">
    <text evidence="7">Acts as a molecular chaperone for G protein-coupled receptors, regulating their biogenesis and exit from the ER.</text>
</comment>
<dbReference type="Gene3D" id="2.60.120.680">
    <property type="entry name" value="GOLD domain"/>
    <property type="match status" value="1"/>
</dbReference>
<keyword evidence="2" id="KW-0677">Repeat</keyword>
<accession>F0W309</accession>
<dbReference type="SUPFAM" id="SSF48403">
    <property type="entry name" value="Ankyrin repeat"/>
    <property type="match status" value="1"/>
</dbReference>
<evidence type="ECO:0000256" key="4">
    <source>
        <dbReference type="ARBA" id="ARBA00023043"/>
    </source>
</evidence>
<evidence type="ECO:0000256" key="2">
    <source>
        <dbReference type="ARBA" id="ARBA00022737"/>
    </source>
</evidence>
<dbReference type="Pfam" id="PF11904">
    <property type="entry name" value="ANKRD13_C"/>
    <property type="match status" value="1"/>
</dbReference>
<dbReference type="Pfam" id="PF12796">
    <property type="entry name" value="Ank_2"/>
    <property type="match status" value="1"/>
</dbReference>
<reference evidence="10" key="2">
    <citation type="submission" date="2011-02" db="EMBL/GenBank/DDBJ databases">
        <authorList>
            <person name="MacLean D."/>
        </authorList>
    </citation>
    <scope>NUCLEOTIDE SEQUENCE</scope>
</reference>
<dbReference type="InterPro" id="IPR055285">
    <property type="entry name" value="ANKRD13_C"/>
</dbReference>
<evidence type="ECO:0000256" key="7">
    <source>
        <dbReference type="ARBA" id="ARBA00037107"/>
    </source>
</evidence>
<feature type="domain" description="GOLD" evidence="9">
    <location>
        <begin position="287"/>
        <end position="411"/>
    </location>
</feature>
<dbReference type="GO" id="GO:0005789">
    <property type="term" value="C:endoplasmic reticulum membrane"/>
    <property type="evidence" value="ECO:0007669"/>
    <property type="project" value="UniProtKB-SubCell"/>
</dbReference>
<dbReference type="PANTHER" id="PTHR12447:SF25">
    <property type="entry name" value="ANKYRIN REPEAT DOMAIN-CONTAINING PROTEIN 13C"/>
    <property type="match status" value="1"/>
</dbReference>
<dbReference type="InterPro" id="IPR009038">
    <property type="entry name" value="GOLD_dom"/>
</dbReference>
<keyword evidence="3" id="KW-0256">Endoplasmic reticulum</keyword>
<dbReference type="Gene3D" id="1.25.40.20">
    <property type="entry name" value="Ankyrin repeat-containing domain"/>
    <property type="match status" value="1"/>
</dbReference>
<reference evidence="10" key="1">
    <citation type="journal article" date="2011" name="PLoS Biol.">
        <title>Gene gain and loss during evolution of obligate parasitism in the white rust pathogen of Arabidopsis thaliana.</title>
        <authorList>
            <person name="Kemen E."/>
            <person name="Gardiner A."/>
            <person name="Schultz-Larsen T."/>
            <person name="Kemen A.C."/>
            <person name="Balmuth A.L."/>
            <person name="Robert-Seilaniantz A."/>
            <person name="Bailey K."/>
            <person name="Holub E."/>
            <person name="Studholme D.J."/>
            <person name="Maclean D."/>
            <person name="Jones J.D."/>
        </authorList>
    </citation>
    <scope>NUCLEOTIDE SEQUENCE</scope>
</reference>
<dbReference type="InterPro" id="IPR002110">
    <property type="entry name" value="Ankyrin_rpt"/>
</dbReference>
<sequence length="538" mass="61422">MPNALHIAIWNGDLEQIQQIITERSGEETRKLIEEKDTQGNRSLHLALKLKHNNMIDIVSCLLDAGARVRSRDAQGWKTLHHVIAARNKELLKILIQKGAFPEKNQASFLWQSKVDAVSPCVIQISDFYCELAVDVGTWVPGLSRWFPSDSIRIWKRRHDLRIDITLVGFENGSWKRGSVTFLLLGKRRALYCLDHDAKTCSNLLETSRPLEPAELEEIVNNMMGSIITTTNVTITSSSISRRVTWLHPHGQFEDVGNWKCAVYELQDINVSLHVRQRSRVSQERVENLFSESILAQKIIGIVSHAEDQTGFASLVVEPKSSHQISIQMKTDETFHWRFFTENYDIAFGVKFFTKSSKRAWIDVIPLSRVVAHTSEQTGSYQAKVDGTIKLTWDNNYSNLRSKTLYYRIRSDRTGTVKDSSGAIREAERLYQNTSIQKDRIGFKEWFHVDISDLPADLQELRPKHYAVQIPCPPCRTLKKTVSASLYLSDQFPISIEEFLPVVKVLASTNDTLEHIETFFQKVCNPRVATKSHPGPHV</sequence>
<dbReference type="EMBL" id="FR824056">
    <property type="protein sequence ID" value="CCA15446.1"/>
    <property type="molecule type" value="Genomic_DNA"/>
</dbReference>
<dbReference type="SMART" id="SM00248">
    <property type="entry name" value="ANK"/>
    <property type="match status" value="2"/>
</dbReference>
<proteinExistence type="predicted"/>
<dbReference type="InterPro" id="IPR036770">
    <property type="entry name" value="Ankyrin_rpt-contain_sf"/>
</dbReference>
<evidence type="ECO:0000256" key="3">
    <source>
        <dbReference type="ARBA" id="ARBA00022824"/>
    </source>
</evidence>
<evidence type="ECO:0000256" key="6">
    <source>
        <dbReference type="ARBA" id="ARBA00023186"/>
    </source>
</evidence>
<comment type="subcellular location">
    <subcellularLocation>
        <location evidence="1">Endoplasmic reticulum membrane</location>
    </subcellularLocation>
</comment>
<feature type="repeat" description="ANK" evidence="8">
    <location>
        <begin position="39"/>
        <end position="74"/>
    </location>
</feature>
<keyword evidence="6" id="KW-0143">Chaperone</keyword>
<dbReference type="PROSITE" id="PS50866">
    <property type="entry name" value="GOLD"/>
    <property type="match status" value="1"/>
</dbReference>
<dbReference type="PROSITE" id="PS50088">
    <property type="entry name" value="ANK_REPEAT"/>
    <property type="match status" value="1"/>
</dbReference>
<dbReference type="PROSITE" id="PS50297">
    <property type="entry name" value="ANK_REP_REGION"/>
    <property type="match status" value="1"/>
</dbReference>
<evidence type="ECO:0000256" key="8">
    <source>
        <dbReference type="PROSITE-ProRule" id="PRU00023"/>
    </source>
</evidence>
<evidence type="ECO:0000259" key="9">
    <source>
        <dbReference type="PROSITE" id="PS50866"/>
    </source>
</evidence>
<evidence type="ECO:0000313" key="10">
    <source>
        <dbReference type="EMBL" id="CCA15446.1"/>
    </source>
</evidence>